<sequence length="326" mass="36219">MKASLFLLIIFVLVVLASRVRVVPQAYIVVVERLGTFYKQWGAGVHFLMPVLDKQARKISIKEQVVDFKPQAVITKDNVTMQIDTVIFYQVMDAVKYVYGVEKPMQAIENLTATTLRNIIGDMELDATLTSRDVINTRITDILDHATDRWGIKVLRVELKNILPPAEIRDAMEKQMKAEREKREKILKAQGEREYQVTVAQGEKEAKILRAEADKQTAILKAEADKEAVILRGEAIKEQKMRIAVGEAQAIREVQAATAESLVKLNNANPNQAVLTLKSLEAFEKAADGKATKIIIPSEIQGVAGLAAGLKGVLEQNSAESNTEDK</sequence>
<evidence type="ECO:0000256" key="1">
    <source>
        <dbReference type="ARBA" id="ARBA00004167"/>
    </source>
</evidence>
<evidence type="ECO:0000256" key="4">
    <source>
        <dbReference type="ARBA" id="ARBA00022989"/>
    </source>
</evidence>
<evidence type="ECO:0000256" key="2">
    <source>
        <dbReference type="ARBA" id="ARBA00008164"/>
    </source>
</evidence>
<dbReference type="Gene3D" id="3.30.479.30">
    <property type="entry name" value="Band 7 domain"/>
    <property type="match status" value="1"/>
</dbReference>
<evidence type="ECO:0000313" key="8">
    <source>
        <dbReference type="Proteomes" id="UP000283295"/>
    </source>
</evidence>
<dbReference type="InterPro" id="IPR018080">
    <property type="entry name" value="Band_7/stomatin-like_CS"/>
</dbReference>
<dbReference type="AlphaFoldDB" id="A0A3R5ZQV5"/>
<dbReference type="InterPro" id="IPR050710">
    <property type="entry name" value="Band7/mec-2_domain"/>
</dbReference>
<dbReference type="PANTHER" id="PTHR43327:SF10">
    <property type="entry name" value="STOMATIN-LIKE PROTEIN 2, MITOCHONDRIAL"/>
    <property type="match status" value="1"/>
</dbReference>
<reference evidence="7 8" key="1">
    <citation type="submission" date="2018-08" db="EMBL/GenBank/DDBJ databases">
        <title>A genome reference for cultivated species of the human gut microbiota.</title>
        <authorList>
            <person name="Zou Y."/>
            <person name="Xue W."/>
            <person name="Luo G."/>
        </authorList>
    </citation>
    <scope>NUCLEOTIDE SEQUENCE [LARGE SCALE GENOMIC DNA]</scope>
    <source>
        <strain evidence="7 8">AF22-21</strain>
    </source>
</reference>
<dbReference type="OrthoDB" id="9809197at2"/>
<evidence type="ECO:0000256" key="5">
    <source>
        <dbReference type="ARBA" id="ARBA00023136"/>
    </source>
</evidence>
<dbReference type="InterPro" id="IPR036013">
    <property type="entry name" value="Band_7/SPFH_dom_sf"/>
</dbReference>
<dbReference type="InterPro" id="IPR001107">
    <property type="entry name" value="Band_7"/>
</dbReference>
<comment type="caution">
    <text evidence="7">The sequence shown here is derived from an EMBL/GenBank/DDBJ whole genome shotgun (WGS) entry which is preliminary data.</text>
</comment>
<keyword evidence="5" id="KW-0472">Membrane</keyword>
<dbReference type="PANTHER" id="PTHR43327">
    <property type="entry name" value="STOMATIN-LIKE PROTEIN 2, MITOCHONDRIAL"/>
    <property type="match status" value="1"/>
</dbReference>
<organism evidence="7 8">
    <name type="scientific">Coprococcus eutactus</name>
    <dbReference type="NCBI Taxonomy" id="33043"/>
    <lineage>
        <taxon>Bacteria</taxon>
        <taxon>Bacillati</taxon>
        <taxon>Bacillota</taxon>
        <taxon>Clostridia</taxon>
        <taxon>Lachnospirales</taxon>
        <taxon>Lachnospiraceae</taxon>
        <taxon>Coprococcus</taxon>
    </lineage>
</organism>
<dbReference type="PROSITE" id="PS01270">
    <property type="entry name" value="BAND_7"/>
    <property type="match status" value="1"/>
</dbReference>
<keyword evidence="4" id="KW-1133">Transmembrane helix</keyword>
<evidence type="ECO:0000313" key="7">
    <source>
        <dbReference type="EMBL" id="RGS44378.1"/>
    </source>
</evidence>
<gene>
    <name evidence="7" type="ORF">DWX94_00890</name>
</gene>
<dbReference type="EMBL" id="QRVK01000001">
    <property type="protein sequence ID" value="RGS44378.1"/>
    <property type="molecule type" value="Genomic_DNA"/>
</dbReference>
<comment type="similarity">
    <text evidence="2">Belongs to the band 7/mec-2 family.</text>
</comment>
<evidence type="ECO:0000259" key="6">
    <source>
        <dbReference type="SMART" id="SM00244"/>
    </source>
</evidence>
<dbReference type="InterPro" id="IPR001972">
    <property type="entry name" value="Stomatin_HflK_fam"/>
</dbReference>
<dbReference type="GO" id="GO:0098552">
    <property type="term" value="C:side of membrane"/>
    <property type="evidence" value="ECO:0007669"/>
    <property type="project" value="UniProtKB-ARBA"/>
</dbReference>
<dbReference type="SMART" id="SM00244">
    <property type="entry name" value="PHB"/>
    <property type="match status" value="1"/>
</dbReference>
<proteinExistence type="inferred from homology"/>
<dbReference type="Pfam" id="PF01145">
    <property type="entry name" value="Band_7"/>
    <property type="match status" value="1"/>
</dbReference>
<protein>
    <submittedName>
        <fullName evidence="7">SPFH/Band 7/PHB domain protein</fullName>
    </submittedName>
</protein>
<keyword evidence="3" id="KW-0812">Transmembrane</keyword>
<dbReference type="GO" id="GO:0005886">
    <property type="term" value="C:plasma membrane"/>
    <property type="evidence" value="ECO:0007669"/>
    <property type="project" value="UniProtKB-ARBA"/>
</dbReference>
<dbReference type="SUPFAM" id="SSF117892">
    <property type="entry name" value="Band 7/SPFH domain"/>
    <property type="match status" value="1"/>
</dbReference>
<name>A0A3R5ZQV5_9FIRM</name>
<comment type="subcellular location">
    <subcellularLocation>
        <location evidence="1">Membrane</location>
        <topology evidence="1">Single-pass membrane protein</topology>
    </subcellularLocation>
</comment>
<feature type="domain" description="Band 7" evidence="6">
    <location>
        <begin position="18"/>
        <end position="176"/>
    </location>
</feature>
<dbReference type="PRINTS" id="PR00721">
    <property type="entry name" value="STOMATIN"/>
</dbReference>
<accession>A0A3R5ZQV5</accession>
<dbReference type="Proteomes" id="UP000283295">
    <property type="component" value="Unassembled WGS sequence"/>
</dbReference>
<evidence type="ECO:0000256" key="3">
    <source>
        <dbReference type="ARBA" id="ARBA00022692"/>
    </source>
</evidence>
<dbReference type="CDD" id="cd08829">
    <property type="entry name" value="SPFH_paraslipin"/>
    <property type="match status" value="1"/>
</dbReference>
<dbReference type="FunFam" id="3.30.479.30:FF:000004">
    <property type="entry name" value="Putative membrane protease family, stomatin"/>
    <property type="match status" value="1"/>
</dbReference>